<evidence type="ECO:0000313" key="2">
    <source>
        <dbReference type="Proteomes" id="UP000538292"/>
    </source>
</evidence>
<dbReference type="SUPFAM" id="SSF82171">
    <property type="entry name" value="DPP6 N-terminal domain-like"/>
    <property type="match status" value="1"/>
</dbReference>
<name>A0A7W1XVA1_9BACL</name>
<dbReference type="AlphaFoldDB" id="A0A7W1XVA1"/>
<evidence type="ECO:0000313" key="1">
    <source>
        <dbReference type="EMBL" id="MBA4603929.1"/>
    </source>
</evidence>
<sequence length="341" mass="39617">MLKRIMLTLILGTMLFLLTACNSNSNIRLSINNDVIYATDMKSVYKINITTGQINELLKDEGHYYTNIAFRSGEKSLITPVDEAGGKLRLYEINQKGLSKLDLDKVRPHNIYNYKNYIVMDNDQIFKDKQNVFMGEWVIFDTNRQEFIKRDRIYGIFRSITGYRHFAYITSYSKEKGSNIYEVNLKTLATRKIFNKNVERAPSVIFSETGKAYGFYNHWQHGESNSLVEINLKTGDQKKIAQLPEFSYDVLIKDNKAIIIHYDQNNGVENIKEPLTIVDLQSKEKQRLSVNGWRPTDVISHNEKIIISNERGFIVVLDLSELKIDKYIKTNKSIYYMTNAK</sequence>
<proteinExistence type="predicted"/>
<dbReference type="Proteomes" id="UP000538292">
    <property type="component" value="Unassembled WGS sequence"/>
</dbReference>
<dbReference type="EMBL" id="JACEOL010000095">
    <property type="protein sequence ID" value="MBA4603929.1"/>
    <property type="molecule type" value="Genomic_DNA"/>
</dbReference>
<comment type="caution">
    <text evidence="1">The sequence shown here is derived from an EMBL/GenBank/DDBJ whole genome shotgun (WGS) entry which is preliminary data.</text>
</comment>
<keyword evidence="2" id="KW-1185">Reference proteome</keyword>
<protein>
    <recommendedName>
        <fullName evidence="3">Lipoprotein</fullName>
    </recommendedName>
</protein>
<gene>
    <name evidence="1" type="ORF">H2C83_16930</name>
</gene>
<accession>A0A7W1XVA1</accession>
<evidence type="ECO:0008006" key="3">
    <source>
        <dbReference type="Google" id="ProtNLM"/>
    </source>
</evidence>
<reference evidence="1 2" key="1">
    <citation type="submission" date="2020-07" db="EMBL/GenBank/DDBJ databases">
        <title>Thermoactinomyces phylogeny.</title>
        <authorList>
            <person name="Dunlap C."/>
        </authorList>
    </citation>
    <scope>NUCLEOTIDE SEQUENCE [LARGE SCALE GENOMIC DNA]</scope>
    <source>
        <strain evidence="1 2">AMNI-1</strain>
    </source>
</reference>
<organism evidence="1 2">
    <name type="scientific">Thermoactinomyces mirandus</name>
    <dbReference type="NCBI Taxonomy" id="2756294"/>
    <lineage>
        <taxon>Bacteria</taxon>
        <taxon>Bacillati</taxon>
        <taxon>Bacillota</taxon>
        <taxon>Bacilli</taxon>
        <taxon>Bacillales</taxon>
        <taxon>Thermoactinomycetaceae</taxon>
        <taxon>Thermoactinomyces</taxon>
    </lineage>
</organism>
<dbReference type="PROSITE" id="PS51257">
    <property type="entry name" value="PROKAR_LIPOPROTEIN"/>
    <property type="match status" value="1"/>
</dbReference>
<dbReference type="RefSeq" id="WP_181742401.1">
    <property type="nucleotide sequence ID" value="NZ_JACEOL010000095.1"/>
</dbReference>